<keyword evidence="7" id="KW-0808">Transferase</keyword>
<dbReference type="PANTHER" id="PTHR30372:SF4">
    <property type="entry name" value="LIPID-A-DISACCHARIDE SYNTHASE, MITOCHONDRIAL-RELATED"/>
    <property type="match status" value="1"/>
</dbReference>
<dbReference type="EMBL" id="BSOH01000027">
    <property type="protein sequence ID" value="GLR19421.1"/>
    <property type="molecule type" value="Genomic_DNA"/>
</dbReference>
<evidence type="ECO:0000256" key="3">
    <source>
        <dbReference type="ARBA" id="ARBA00020902"/>
    </source>
</evidence>
<keyword evidence="4" id="KW-0444">Lipid biosynthesis</keyword>
<keyword evidence="6" id="KW-0328">Glycosyltransferase</keyword>
<name>A0AA37WF30_9BACT</name>
<evidence type="ECO:0000256" key="6">
    <source>
        <dbReference type="ARBA" id="ARBA00022676"/>
    </source>
</evidence>
<reference evidence="11" key="2">
    <citation type="submission" date="2023-01" db="EMBL/GenBank/DDBJ databases">
        <title>Draft genome sequence of Portibacter lacus strain NBRC 108769.</title>
        <authorList>
            <person name="Sun Q."/>
            <person name="Mori K."/>
        </authorList>
    </citation>
    <scope>NUCLEOTIDE SEQUENCE</scope>
    <source>
        <strain evidence="11">NBRC 108769</strain>
    </source>
</reference>
<dbReference type="GO" id="GO:0005543">
    <property type="term" value="F:phospholipid binding"/>
    <property type="evidence" value="ECO:0007669"/>
    <property type="project" value="TreeGrafter"/>
</dbReference>
<proteinExistence type="predicted"/>
<comment type="function">
    <text evidence="1">Condensation of UDP-2,3-diacylglucosamine and 2,3-diacylglucosamine-1-phosphate to form lipid A disaccharide, a precursor of lipid A, a phosphorylated glycolipid that anchors the lipopolysaccharide to the outer membrane of the cell.</text>
</comment>
<evidence type="ECO:0000256" key="7">
    <source>
        <dbReference type="ARBA" id="ARBA00022679"/>
    </source>
</evidence>
<dbReference type="GO" id="GO:0008915">
    <property type="term" value="F:lipid-A-disaccharide synthase activity"/>
    <property type="evidence" value="ECO:0007669"/>
    <property type="project" value="UniProtKB-UniRule"/>
</dbReference>
<evidence type="ECO:0000313" key="11">
    <source>
        <dbReference type="EMBL" id="GLR19421.1"/>
    </source>
</evidence>
<evidence type="ECO:0000256" key="1">
    <source>
        <dbReference type="ARBA" id="ARBA00002056"/>
    </source>
</evidence>
<gene>
    <name evidence="11" type="primary">lpxB</name>
    <name evidence="11" type="ORF">GCM10007940_40370</name>
</gene>
<dbReference type="NCBIfam" id="TIGR00215">
    <property type="entry name" value="lpxB"/>
    <property type="match status" value="1"/>
</dbReference>
<evidence type="ECO:0000313" key="12">
    <source>
        <dbReference type="Proteomes" id="UP001156666"/>
    </source>
</evidence>
<dbReference type="EC" id="2.4.1.182" evidence="2 10"/>
<accession>A0AA37WF30</accession>
<dbReference type="GO" id="GO:0009245">
    <property type="term" value="P:lipid A biosynthetic process"/>
    <property type="evidence" value="ECO:0007669"/>
    <property type="project" value="UniProtKB-UniRule"/>
</dbReference>
<organism evidence="11 12">
    <name type="scientific">Portibacter lacus</name>
    <dbReference type="NCBI Taxonomy" id="1099794"/>
    <lineage>
        <taxon>Bacteria</taxon>
        <taxon>Pseudomonadati</taxon>
        <taxon>Bacteroidota</taxon>
        <taxon>Saprospiria</taxon>
        <taxon>Saprospirales</taxon>
        <taxon>Haliscomenobacteraceae</taxon>
        <taxon>Portibacter</taxon>
    </lineage>
</organism>
<evidence type="ECO:0000256" key="9">
    <source>
        <dbReference type="ARBA" id="ARBA00048975"/>
    </source>
</evidence>
<dbReference type="RefSeq" id="WP_235291881.1">
    <property type="nucleotide sequence ID" value="NZ_BSOH01000027.1"/>
</dbReference>
<evidence type="ECO:0000256" key="4">
    <source>
        <dbReference type="ARBA" id="ARBA00022516"/>
    </source>
</evidence>
<comment type="catalytic activity">
    <reaction evidence="9">
        <text>a lipid X + a UDP-2-N,3-O-bis[(3R)-3-hydroxyacyl]-alpha-D-glucosamine = a lipid A disaccharide + UDP + H(+)</text>
        <dbReference type="Rhea" id="RHEA:67828"/>
        <dbReference type="ChEBI" id="CHEBI:15378"/>
        <dbReference type="ChEBI" id="CHEBI:58223"/>
        <dbReference type="ChEBI" id="CHEBI:137748"/>
        <dbReference type="ChEBI" id="CHEBI:176338"/>
        <dbReference type="ChEBI" id="CHEBI:176343"/>
        <dbReference type="EC" id="2.4.1.182"/>
    </reaction>
</comment>
<dbReference type="GO" id="GO:0016020">
    <property type="term" value="C:membrane"/>
    <property type="evidence" value="ECO:0007669"/>
    <property type="project" value="GOC"/>
</dbReference>
<protein>
    <recommendedName>
        <fullName evidence="3 10">Lipid-A-disaccharide synthase</fullName>
        <ecNumber evidence="2 10">2.4.1.182</ecNumber>
    </recommendedName>
</protein>
<keyword evidence="12" id="KW-1185">Reference proteome</keyword>
<reference evidence="11" key="1">
    <citation type="journal article" date="2014" name="Int. J. Syst. Evol. Microbiol.">
        <title>Complete genome sequence of Corynebacterium casei LMG S-19264T (=DSM 44701T), isolated from a smear-ripened cheese.</title>
        <authorList>
            <consortium name="US DOE Joint Genome Institute (JGI-PGF)"/>
            <person name="Walter F."/>
            <person name="Albersmeier A."/>
            <person name="Kalinowski J."/>
            <person name="Ruckert C."/>
        </authorList>
    </citation>
    <scope>NUCLEOTIDE SEQUENCE</scope>
    <source>
        <strain evidence="11">NBRC 108769</strain>
    </source>
</reference>
<evidence type="ECO:0000256" key="8">
    <source>
        <dbReference type="ARBA" id="ARBA00023098"/>
    </source>
</evidence>
<dbReference type="AlphaFoldDB" id="A0AA37WF30"/>
<comment type="caution">
    <text evidence="11">The sequence shown here is derived from an EMBL/GenBank/DDBJ whole genome shotgun (WGS) entry which is preliminary data.</text>
</comment>
<dbReference type="Pfam" id="PF02684">
    <property type="entry name" value="LpxB"/>
    <property type="match status" value="1"/>
</dbReference>
<evidence type="ECO:0000256" key="5">
    <source>
        <dbReference type="ARBA" id="ARBA00022556"/>
    </source>
</evidence>
<dbReference type="PANTHER" id="PTHR30372">
    <property type="entry name" value="LIPID-A-DISACCHARIDE SYNTHASE"/>
    <property type="match status" value="1"/>
</dbReference>
<dbReference type="Proteomes" id="UP001156666">
    <property type="component" value="Unassembled WGS sequence"/>
</dbReference>
<evidence type="ECO:0000256" key="10">
    <source>
        <dbReference type="NCBIfam" id="TIGR00215"/>
    </source>
</evidence>
<keyword evidence="8" id="KW-0443">Lipid metabolism</keyword>
<dbReference type="InterPro" id="IPR003835">
    <property type="entry name" value="Glyco_trans_19"/>
</dbReference>
<keyword evidence="5" id="KW-0441">Lipid A biosynthesis</keyword>
<dbReference type="SUPFAM" id="SSF53756">
    <property type="entry name" value="UDP-Glycosyltransferase/glycogen phosphorylase"/>
    <property type="match status" value="1"/>
</dbReference>
<sequence>MDKIFIIAGEASGDLHGSHLVKALKRYQPSLQIQAYGGSKMEEEGATIVRDYQEFAFMGFYEVAKNASKVLRNLKETKKLIEDFKPDAIIFIDFPSFNIRIAKHIKAQLPSTKLYYYISPKVWAWKSGRVHILNKLMDEIFVIFPFEVDFYAKYGYDVTYVGNPLLDEIQQIPDLEKKKDLIAVLPGSRRQEIQKMLPVFAELASYMPDFKFEVSVMPQFSIDFYHAHAGRLAPNLTFSKRSTYEMLNEASLAVVTSGTATLETALFNTPQVVAYKTSWLSYFIGKKVIKINYISLVNIILDKMAITELIQHELTVNHLKAELEEMIRNPEQILSDYAALQKLLGKGGASENVARKILAG</sequence>
<evidence type="ECO:0000256" key="2">
    <source>
        <dbReference type="ARBA" id="ARBA00012687"/>
    </source>
</evidence>